<sequence>MSDLKKQIELSVDASGVETGVNRAKRSLADLGATGATAGKNAAGGLDKIGAGGDQAAQKVDAATRNMIGSIQRQIATMQAGSKSSSDYYKALAGQRGIDVNALQPYLDQLDATVAKQAKAGISAAQMSAALRSVPAQFTDIATSLASGQAPLTVFLQQGGQLKDMFGGIGPAARALGGYVASLINPFTIAGGAALALAVAYKKGSEEADVYAEALILSGNAAGTTVSDLGEMAKRIDGIVGTQAAAAEALAKFAANGNISADSLERFTTVALKMERDAGQAVDETIKQFAELGKSPVEAATKLNEATHFLTIGLYQQIKALEDQGKTSDAAALAQKAYADAMESRMSQLEGRLGTVERAWRGITGAAKEAWDAMLDVGREKTNAEQLSSISAQIEASRARIARLNESGGGLLVNALLSYEKDRLAGLLQEQSITQENIRLQAKSAAFQKETADKVQARIQFEKDGEKFLSERVKMEREIAKAREDGAAAGATQAEIERRVADIRASHKGLVSNGLQVDKAKLGLDIDAIKNANEQLIGSYQNAGTILEAMHAARLISDRQYYESKRGFIELEARAQEDALRKELDRYRQERLTGKDKLENDKKIAEAEAKLATLRASTSAKLEVNSIQETAANKKIAQSYEDARQAAQAYLDTVARQNAAEIAGVGRGEEIRANQAGRNKIEDKFTSRRQELERDKRNGMIDQEQFDTYLQIAQDTYSKELQAYEQRTKAIKEKQGDWLNGANEALANYRSNAENVAGQSSAAFTSAFNGMTDGFASSVSRALVYGQSLEDGLKNVALNVADTFIASFIKIQIQKLLIDKTAAAGYAATIAAQAQAMSAMAGLNAFASTAAIPIVGPELAPAAAAAAMAIAEGFASAATAAATLSVASARNGFDIPAGVNPLTQLHEREMVLPAKQADVIRDMARNGGQSGGSSPITIVNQTSAKIGRVTERRLDNGERALILEEAVDLVAAQLADPNSKTSRAMNRNFSIQRSR</sequence>
<proteinExistence type="predicted"/>
<protein>
    <recommendedName>
        <fullName evidence="8">Bacteriophage tail tape measure N-terminal domain-containing protein</fullName>
    </recommendedName>
</protein>
<feature type="domain" description="Bacteriophage tail tape measure N-terminal" evidence="2">
    <location>
        <begin position="117"/>
        <end position="319"/>
    </location>
</feature>
<comment type="caution">
    <text evidence="5">The sequence shown here is derived from an EMBL/GenBank/DDBJ whole genome shotgun (WGS) entry which is preliminary data.</text>
</comment>
<dbReference type="InterPro" id="IPR006431">
    <property type="entry name" value="Phage_tape_meas_C"/>
</dbReference>
<evidence type="ECO:0008006" key="8">
    <source>
        <dbReference type="Google" id="ProtNLM"/>
    </source>
</evidence>
<name>A0A0C2BRX0_9BURK</name>
<feature type="domain" description="Bacteriophage tail tape measure C-terminal" evidence="3">
    <location>
        <begin position="736"/>
        <end position="817"/>
    </location>
</feature>
<evidence type="ECO:0000313" key="4">
    <source>
        <dbReference type="EMBL" id="KIF80774.1"/>
    </source>
</evidence>
<gene>
    <name evidence="6" type="ORF">TSA66_00920</name>
    <name evidence="4" type="ORF">TSA66_07985</name>
    <name evidence="5" type="ORF">TSA66_08230</name>
</gene>
<accession>A0A0C2BRX0</accession>
<dbReference type="OrthoDB" id="8695541at2"/>
<evidence type="ECO:0000313" key="7">
    <source>
        <dbReference type="Proteomes" id="UP000031572"/>
    </source>
</evidence>
<dbReference type="STRING" id="709839.TSA66_00920"/>
<evidence type="ECO:0000313" key="5">
    <source>
        <dbReference type="EMBL" id="KIF80811.1"/>
    </source>
</evidence>
<keyword evidence="7" id="KW-1185">Reference proteome</keyword>
<dbReference type="Proteomes" id="UP000031572">
    <property type="component" value="Unassembled WGS sequence"/>
</dbReference>
<keyword evidence="1" id="KW-0175">Coiled coil</keyword>
<dbReference type="EMBL" id="JWJG01000028">
    <property type="protein sequence ID" value="KIF80774.1"/>
    <property type="molecule type" value="Genomic_DNA"/>
</dbReference>
<evidence type="ECO:0000259" key="2">
    <source>
        <dbReference type="Pfam" id="PF06791"/>
    </source>
</evidence>
<dbReference type="RefSeq" id="WP_040038624.1">
    <property type="nucleotide sequence ID" value="NZ_JWJG01000010.1"/>
</dbReference>
<dbReference type="Pfam" id="PF09718">
    <property type="entry name" value="Tape_meas_lam_C"/>
    <property type="match status" value="1"/>
</dbReference>
<evidence type="ECO:0000259" key="3">
    <source>
        <dbReference type="Pfam" id="PF09718"/>
    </source>
</evidence>
<organism evidence="5 7">
    <name type="scientific">Noviherbaspirillum autotrophicum</name>
    <dbReference type="NCBI Taxonomy" id="709839"/>
    <lineage>
        <taxon>Bacteria</taxon>
        <taxon>Pseudomonadati</taxon>
        <taxon>Pseudomonadota</taxon>
        <taxon>Betaproteobacteria</taxon>
        <taxon>Burkholderiales</taxon>
        <taxon>Oxalobacteraceae</taxon>
        <taxon>Noviherbaspirillum</taxon>
    </lineage>
</organism>
<dbReference type="Pfam" id="PF06791">
    <property type="entry name" value="TMP_2"/>
    <property type="match status" value="1"/>
</dbReference>
<feature type="coiled-coil region" evidence="1">
    <location>
        <begin position="570"/>
        <end position="615"/>
    </location>
</feature>
<evidence type="ECO:0000313" key="6">
    <source>
        <dbReference type="EMBL" id="KIF84036.1"/>
    </source>
</evidence>
<dbReference type="EMBL" id="JWJG01000010">
    <property type="protein sequence ID" value="KIF84036.1"/>
    <property type="molecule type" value="Genomic_DNA"/>
</dbReference>
<dbReference type="EMBL" id="JWJG01000028">
    <property type="protein sequence ID" value="KIF80811.1"/>
    <property type="molecule type" value="Genomic_DNA"/>
</dbReference>
<evidence type="ECO:0000256" key="1">
    <source>
        <dbReference type="SAM" id="Coils"/>
    </source>
</evidence>
<reference evidence="5 7" key="1">
    <citation type="submission" date="2014-12" db="EMBL/GenBank/DDBJ databases">
        <title>Denitrispirillum autotrophicum gen. nov., sp. nov., Denitrifying, Facultatively Autotrophic Bacteria Isolated from Rice Paddy Soil.</title>
        <authorList>
            <person name="Ishii S."/>
            <person name="Ashida N."/>
            <person name="Ohno H."/>
            <person name="Otsuka S."/>
            <person name="Yokota A."/>
            <person name="Senoo K."/>
        </authorList>
    </citation>
    <scope>NUCLEOTIDE SEQUENCE [LARGE SCALE GENOMIC DNA]</scope>
    <source>
        <strain evidence="5 7">TSA66</strain>
    </source>
</reference>
<feature type="coiled-coil region" evidence="1">
    <location>
        <begin position="714"/>
        <end position="759"/>
    </location>
</feature>
<dbReference type="AlphaFoldDB" id="A0A0C2BRX0"/>
<dbReference type="InterPro" id="IPR009628">
    <property type="entry name" value="Phage_tape_measure_N"/>
</dbReference>